<accession>A0A1I6RWP7</accession>
<feature type="domain" description="Beta-lactamase-related" evidence="1">
    <location>
        <begin position="3"/>
        <end position="316"/>
    </location>
</feature>
<dbReference type="AlphaFoldDB" id="A0A1I6RWP7"/>
<sequence length="465" mass="49092">MRTGIPGLAIAVVHDGRTLYARGFGTRAVGRQGDIDADTVFLLASLSKPVGATVVATQVDAGRVNWDSPIRDFMPSFNMGDPWISDHVTVGDLYAHRSGLPDHAGDDLEDIGFDRSTVLERLALLPQGDFRVDYAYTNFGVTAAAEAVATASGMDWAKLSETALYAPLGMSSTSSRNADYVARDNRASSHVPAGDQYAIADVRQTDAQSPAGGVSSSVRDMARWMAMVLGGGMADGERVISKDALLPAISAQSIHGAQTDASARTSAYGFGFNVNTRFSGRVALSHSGAFILGASTSVAMIPDLDLGIVVLTNALPVGAAESITSSFLDRAEIGMDSRDWLAAFAPFMAPLSAPTGHLVGAEPPANAAQSGPAENYVGTYENEYFGPASVGMTNGQLVLELGPNNWELPMQHWAGDSFVIYPLTENQPAGSISLVEFLKTTSETGMTMKIEHLDGYGLGSFRRPE</sequence>
<dbReference type="Gene3D" id="3.40.710.10">
    <property type="entry name" value="DD-peptidase/beta-lactamase superfamily"/>
    <property type="match status" value="1"/>
</dbReference>
<feature type="domain" description="Peptidase S12 Pab87-related C-terminal" evidence="2">
    <location>
        <begin position="363"/>
        <end position="443"/>
    </location>
</feature>
<name>A0A1I6RWP7_9RHOB</name>
<dbReference type="Pfam" id="PF00144">
    <property type="entry name" value="Beta-lactamase"/>
    <property type="match status" value="1"/>
</dbReference>
<gene>
    <name evidence="3" type="ORF">SAMN04488040_1627</name>
</gene>
<dbReference type="InterPro" id="IPR021860">
    <property type="entry name" value="Peptidase_S12_Pab87-rel_C"/>
</dbReference>
<keyword evidence="4" id="KW-1185">Reference proteome</keyword>
<dbReference type="InterPro" id="IPR012338">
    <property type="entry name" value="Beta-lactam/transpept-like"/>
</dbReference>
<dbReference type="Gene3D" id="2.40.128.600">
    <property type="match status" value="1"/>
</dbReference>
<proteinExistence type="predicted"/>
<dbReference type="PANTHER" id="PTHR46825:SF15">
    <property type="entry name" value="BETA-LACTAMASE-RELATED DOMAIN-CONTAINING PROTEIN"/>
    <property type="match status" value="1"/>
</dbReference>
<organism evidence="3 4">
    <name type="scientific">Sulfitobacter marinus</name>
    <dbReference type="NCBI Taxonomy" id="394264"/>
    <lineage>
        <taxon>Bacteria</taxon>
        <taxon>Pseudomonadati</taxon>
        <taxon>Pseudomonadota</taxon>
        <taxon>Alphaproteobacteria</taxon>
        <taxon>Rhodobacterales</taxon>
        <taxon>Roseobacteraceae</taxon>
        <taxon>Sulfitobacter</taxon>
    </lineage>
</organism>
<dbReference type="InterPro" id="IPR050491">
    <property type="entry name" value="AmpC-like"/>
</dbReference>
<evidence type="ECO:0000259" key="1">
    <source>
        <dbReference type="Pfam" id="PF00144"/>
    </source>
</evidence>
<evidence type="ECO:0000259" key="2">
    <source>
        <dbReference type="Pfam" id="PF11954"/>
    </source>
</evidence>
<evidence type="ECO:0000313" key="4">
    <source>
        <dbReference type="Proteomes" id="UP000199239"/>
    </source>
</evidence>
<dbReference type="EMBL" id="FPAJ01000002">
    <property type="protein sequence ID" value="SFS69113.1"/>
    <property type="molecule type" value="Genomic_DNA"/>
</dbReference>
<reference evidence="4" key="1">
    <citation type="submission" date="2016-10" db="EMBL/GenBank/DDBJ databases">
        <authorList>
            <person name="Varghese N."/>
            <person name="Submissions S."/>
        </authorList>
    </citation>
    <scope>NUCLEOTIDE SEQUENCE [LARGE SCALE GENOMIC DNA]</scope>
    <source>
        <strain evidence="4">DSM 23422</strain>
    </source>
</reference>
<protein>
    <submittedName>
        <fullName evidence="3">CubicO group peptidase, beta-lactamase class C family</fullName>
    </submittedName>
</protein>
<dbReference type="PANTHER" id="PTHR46825">
    <property type="entry name" value="D-ALANYL-D-ALANINE-CARBOXYPEPTIDASE/ENDOPEPTIDASE AMPH"/>
    <property type="match status" value="1"/>
</dbReference>
<dbReference type="Proteomes" id="UP000199239">
    <property type="component" value="Unassembled WGS sequence"/>
</dbReference>
<dbReference type="InterPro" id="IPR001466">
    <property type="entry name" value="Beta-lactam-related"/>
</dbReference>
<evidence type="ECO:0000313" key="3">
    <source>
        <dbReference type="EMBL" id="SFS69113.1"/>
    </source>
</evidence>
<dbReference type="SUPFAM" id="SSF56601">
    <property type="entry name" value="beta-lactamase/transpeptidase-like"/>
    <property type="match status" value="1"/>
</dbReference>
<dbReference type="Pfam" id="PF11954">
    <property type="entry name" value="DUF3471"/>
    <property type="match status" value="1"/>
</dbReference>